<keyword evidence="4" id="KW-0808">Transferase</keyword>
<dbReference type="InterPro" id="IPR011004">
    <property type="entry name" value="Trimer_LpxA-like_sf"/>
</dbReference>
<proteinExistence type="predicted"/>
<feature type="binding site" evidence="2">
    <location>
        <position position="166"/>
    </location>
    <ligand>
        <name>acetyl-CoA</name>
        <dbReference type="ChEBI" id="CHEBI:57288"/>
    </ligand>
</feature>
<evidence type="ECO:0000256" key="1">
    <source>
        <dbReference type="PIRSR" id="PIRSR620019-1"/>
    </source>
</evidence>
<name>A0A5N1GPN4_9LACT</name>
<accession>A0A5N1GPN4</accession>
<sequence>MKTKLYIIGAGGHGKVVADAALLMDQWQAIYFLDDHKIGEELLGLEVIAGSCDYADFNPDESEFIVAIGDNMTREKIQSEIKKAGYRLATVIHPSAIIGRDVSIGEGSVVFAQVVINPSTTIGDGCILNTACSVDHDNNIGNFVHLSPGVRSAGTVTVGERTWLGINATIINNCSIARDVIIGASTVCIDSIIESGTYVGNPAKMLSY</sequence>
<feature type="domain" description="PglD N-terminal" evidence="3">
    <location>
        <begin position="4"/>
        <end position="80"/>
    </location>
</feature>
<dbReference type="Proteomes" id="UP000327148">
    <property type="component" value="Unassembled WGS sequence"/>
</dbReference>
<dbReference type="SUPFAM" id="SSF51161">
    <property type="entry name" value="Trimeric LpxA-like enzymes"/>
    <property type="match status" value="1"/>
</dbReference>
<dbReference type="InterPro" id="IPR041561">
    <property type="entry name" value="PglD_N"/>
</dbReference>
<evidence type="ECO:0000256" key="2">
    <source>
        <dbReference type="PIRSR" id="PIRSR620019-2"/>
    </source>
</evidence>
<evidence type="ECO:0000313" key="5">
    <source>
        <dbReference type="Proteomes" id="UP000327148"/>
    </source>
</evidence>
<feature type="binding site" evidence="2">
    <location>
        <position position="145"/>
    </location>
    <ligand>
        <name>acetyl-CoA</name>
        <dbReference type="ChEBI" id="CHEBI:57288"/>
    </ligand>
</feature>
<dbReference type="AlphaFoldDB" id="A0A5N1GPN4"/>
<dbReference type="Gene3D" id="3.40.50.20">
    <property type="match status" value="1"/>
</dbReference>
<dbReference type="EMBL" id="VYWO01000001">
    <property type="protein sequence ID" value="KAA9302219.1"/>
    <property type="molecule type" value="Genomic_DNA"/>
</dbReference>
<evidence type="ECO:0000313" key="4">
    <source>
        <dbReference type="EMBL" id="KAA9302219.1"/>
    </source>
</evidence>
<dbReference type="InterPro" id="IPR020019">
    <property type="entry name" value="AcTrfase_PglD-like"/>
</dbReference>
<comment type="caution">
    <text evidence="4">The sequence shown here is derived from an EMBL/GenBank/DDBJ whole genome shotgun (WGS) entry which is preliminary data.</text>
</comment>
<evidence type="ECO:0000259" key="3">
    <source>
        <dbReference type="Pfam" id="PF17836"/>
    </source>
</evidence>
<organism evidence="4 5">
    <name type="scientific">Aerococcus sanguinicola</name>
    <dbReference type="NCBI Taxonomy" id="119206"/>
    <lineage>
        <taxon>Bacteria</taxon>
        <taxon>Bacillati</taxon>
        <taxon>Bacillota</taxon>
        <taxon>Bacilli</taxon>
        <taxon>Lactobacillales</taxon>
        <taxon>Aerococcaceae</taxon>
        <taxon>Aerococcus</taxon>
    </lineage>
</organism>
<dbReference type="OrthoDB" id="9794407at2"/>
<dbReference type="CDD" id="cd03360">
    <property type="entry name" value="LbH_AT_putative"/>
    <property type="match status" value="1"/>
</dbReference>
<feature type="site" description="Increases basicity of active site His" evidence="1">
    <location>
        <position position="137"/>
    </location>
</feature>
<dbReference type="PANTHER" id="PTHR43300:SF7">
    <property type="entry name" value="UDP-N-ACETYLBACILLOSAMINE N-ACETYLTRANSFERASE"/>
    <property type="match status" value="1"/>
</dbReference>
<dbReference type="PANTHER" id="PTHR43300">
    <property type="entry name" value="ACETYLTRANSFERASE"/>
    <property type="match status" value="1"/>
</dbReference>
<feature type="binding site" evidence="2">
    <location>
        <position position="69"/>
    </location>
    <ligand>
        <name>substrate</name>
    </ligand>
</feature>
<protein>
    <submittedName>
        <fullName evidence="4">Acetyltransferase</fullName>
    </submittedName>
</protein>
<dbReference type="GO" id="GO:0016740">
    <property type="term" value="F:transferase activity"/>
    <property type="evidence" value="ECO:0007669"/>
    <property type="project" value="UniProtKB-KW"/>
</dbReference>
<dbReference type="NCBIfam" id="TIGR03570">
    <property type="entry name" value="NeuD_NnaD"/>
    <property type="match status" value="1"/>
</dbReference>
<dbReference type="Gene3D" id="2.160.10.10">
    <property type="entry name" value="Hexapeptide repeat proteins"/>
    <property type="match status" value="1"/>
</dbReference>
<reference evidence="4 5" key="1">
    <citation type="submission" date="2019-09" db="EMBL/GenBank/DDBJ databases">
        <title>Draft genome sequence assemblies of isolates from the urinary tract.</title>
        <authorList>
            <person name="Mores C.R."/>
            <person name="Putonti C."/>
            <person name="Wolfe A.J."/>
        </authorList>
    </citation>
    <scope>NUCLEOTIDE SEQUENCE [LARGE SCALE GENOMIC DNA]</scope>
    <source>
        <strain evidence="4 5">UMB623</strain>
    </source>
</reference>
<dbReference type="RefSeq" id="WP_070430343.1">
    <property type="nucleotide sequence ID" value="NZ_VYWO01000001.1"/>
</dbReference>
<dbReference type="Pfam" id="PF17836">
    <property type="entry name" value="PglD_N"/>
    <property type="match status" value="1"/>
</dbReference>
<feature type="active site" description="Proton acceptor" evidence="1">
    <location>
        <position position="136"/>
    </location>
</feature>
<gene>
    <name evidence="4" type="ORF">F6I03_03120</name>
</gene>
<dbReference type="InterPro" id="IPR050179">
    <property type="entry name" value="Trans_hexapeptide_repeat"/>
</dbReference>